<keyword evidence="1" id="KW-0812">Transmembrane</keyword>
<dbReference type="Pfam" id="PF26327">
    <property type="entry name" value="LpqS"/>
    <property type="match status" value="1"/>
</dbReference>
<evidence type="ECO:0000313" key="2">
    <source>
        <dbReference type="EMBL" id="ORW30304.1"/>
    </source>
</evidence>
<comment type="caution">
    <text evidence="2">The sequence shown here is derived from an EMBL/GenBank/DDBJ whole genome shotgun (WGS) entry which is preliminary data.</text>
</comment>
<protein>
    <recommendedName>
        <fullName evidence="4">Lipoprotein LpqS</fullName>
    </recommendedName>
</protein>
<evidence type="ECO:0008006" key="4">
    <source>
        <dbReference type="Google" id="ProtNLM"/>
    </source>
</evidence>
<evidence type="ECO:0000313" key="3">
    <source>
        <dbReference type="Proteomes" id="UP000193781"/>
    </source>
</evidence>
<keyword evidence="1" id="KW-1133">Transmembrane helix</keyword>
<keyword evidence="1" id="KW-0472">Membrane</keyword>
<accession>A0A0F5NFY1</accession>
<organism evidence="2 3">
    <name type="scientific">Mycobacterium nebraskense</name>
    <dbReference type="NCBI Taxonomy" id="244292"/>
    <lineage>
        <taxon>Bacteria</taxon>
        <taxon>Bacillati</taxon>
        <taxon>Actinomycetota</taxon>
        <taxon>Actinomycetes</taxon>
        <taxon>Mycobacteriales</taxon>
        <taxon>Mycobacteriaceae</taxon>
        <taxon>Mycobacterium</taxon>
    </lineage>
</organism>
<dbReference type="EMBL" id="LQPH01000047">
    <property type="protein sequence ID" value="ORW30304.1"/>
    <property type="molecule type" value="Genomic_DNA"/>
</dbReference>
<feature type="transmembrane region" description="Helical" evidence="1">
    <location>
        <begin position="88"/>
        <end position="109"/>
    </location>
</feature>
<dbReference type="Proteomes" id="UP000193781">
    <property type="component" value="Unassembled WGS sequence"/>
</dbReference>
<dbReference type="STRING" id="244292.ABW17_19030"/>
<reference evidence="2 3" key="1">
    <citation type="submission" date="2016-01" db="EMBL/GenBank/DDBJ databases">
        <title>The new phylogeny of the genus Mycobacterium.</title>
        <authorList>
            <person name="Tarcisio F."/>
            <person name="Conor M."/>
            <person name="Antonella G."/>
            <person name="Elisabetta G."/>
            <person name="Giulia F.S."/>
            <person name="Sara T."/>
            <person name="Anna F."/>
            <person name="Clotilde B."/>
            <person name="Roberto B."/>
            <person name="Veronica D.S."/>
            <person name="Fabio R."/>
            <person name="Monica P."/>
            <person name="Olivier J."/>
            <person name="Enrico T."/>
            <person name="Nicola S."/>
        </authorList>
    </citation>
    <scope>NUCLEOTIDE SEQUENCE [LARGE SCALE GENOMIC DNA]</scope>
    <source>
        <strain evidence="2 3">DSM 44803</strain>
    </source>
</reference>
<dbReference type="AlphaFoldDB" id="A0A0F5NFY1"/>
<keyword evidence="3" id="KW-1185">Reference proteome</keyword>
<dbReference type="InterPro" id="IPR058714">
    <property type="entry name" value="LpqS"/>
</dbReference>
<sequence length="137" mass="14086">MRLIGAYGLPRWRSVIAVAAVVLLTLLVGHSALLHSKSHASHHPHALVSSLGGEFTVSANHAHLADGSLTACHDVFAAPVVTRSATTLLELGVVAAIVAAAAALTTLVAPVGRGPPRALAPVLSGQDLLTRFCLSRR</sequence>
<name>A0A0F5NFY1_9MYCO</name>
<evidence type="ECO:0000256" key="1">
    <source>
        <dbReference type="SAM" id="Phobius"/>
    </source>
</evidence>
<gene>
    <name evidence="2" type="ORF">AWC17_26585</name>
</gene>
<proteinExistence type="predicted"/>